<dbReference type="PANTHER" id="PTHR34606">
    <property type="entry name" value="BON DOMAIN-CONTAINING PROTEIN"/>
    <property type="match status" value="1"/>
</dbReference>
<evidence type="ECO:0000256" key="1">
    <source>
        <dbReference type="ARBA" id="ARBA00022729"/>
    </source>
</evidence>
<dbReference type="SMART" id="SM00749">
    <property type="entry name" value="BON"/>
    <property type="match status" value="3"/>
</dbReference>
<proteinExistence type="predicted"/>
<sequence>MTGPSVTRTDDQIQRDVLEEFSWDARVQPNEIGVTVNDGVVALTGWVDNYGKKWTAERTAHRVNGVRAVANDIEVRLPSSAERTDADIAGAATRALEWDAFVPIERLDITVARGWVTVKGEVEWEYQRRSAERAVRRLSGVRGVTNLVTVRPRIQPSAGELRQRIEDALSRNAETDAEQVNVDVETDKVILRGSVRSWVEKQEAERVAWSAPGVTSVDNRIAVTL</sequence>
<dbReference type="Proteomes" id="UP001501570">
    <property type="component" value="Unassembled WGS sequence"/>
</dbReference>
<keyword evidence="1" id="KW-0732">Signal</keyword>
<organism evidence="3 4">
    <name type="scientific">Rugosimonospora acidiphila</name>
    <dbReference type="NCBI Taxonomy" id="556531"/>
    <lineage>
        <taxon>Bacteria</taxon>
        <taxon>Bacillati</taxon>
        <taxon>Actinomycetota</taxon>
        <taxon>Actinomycetes</taxon>
        <taxon>Micromonosporales</taxon>
        <taxon>Micromonosporaceae</taxon>
        <taxon>Rugosimonospora</taxon>
    </lineage>
</organism>
<feature type="domain" description="BON" evidence="2">
    <location>
        <begin position="157"/>
        <end position="225"/>
    </location>
</feature>
<protein>
    <submittedName>
        <fullName evidence="3">BON domain-containing protein</fullName>
    </submittedName>
</protein>
<keyword evidence="4" id="KW-1185">Reference proteome</keyword>
<dbReference type="PROSITE" id="PS50914">
    <property type="entry name" value="BON"/>
    <property type="match status" value="3"/>
</dbReference>
<dbReference type="EMBL" id="BAABJQ010000010">
    <property type="protein sequence ID" value="GAA5188298.1"/>
    <property type="molecule type" value="Genomic_DNA"/>
</dbReference>
<evidence type="ECO:0000313" key="3">
    <source>
        <dbReference type="EMBL" id="GAA5188298.1"/>
    </source>
</evidence>
<evidence type="ECO:0000259" key="2">
    <source>
        <dbReference type="PROSITE" id="PS50914"/>
    </source>
</evidence>
<dbReference type="InterPro" id="IPR007055">
    <property type="entry name" value="BON_dom"/>
</dbReference>
<dbReference type="InterPro" id="IPR014004">
    <property type="entry name" value="Transpt-assoc_nodulatn_dom_bac"/>
</dbReference>
<evidence type="ECO:0000313" key="4">
    <source>
        <dbReference type="Proteomes" id="UP001501570"/>
    </source>
</evidence>
<dbReference type="InterPro" id="IPR051686">
    <property type="entry name" value="Lipoprotein_DolP"/>
</dbReference>
<comment type="caution">
    <text evidence="3">The sequence shown here is derived from an EMBL/GenBank/DDBJ whole genome shotgun (WGS) entry which is preliminary data.</text>
</comment>
<dbReference type="Gene3D" id="3.30.1340.30">
    <property type="match status" value="3"/>
</dbReference>
<name>A0ABP9RXZ2_9ACTN</name>
<reference evidence="4" key="1">
    <citation type="journal article" date="2019" name="Int. J. Syst. Evol. Microbiol.">
        <title>The Global Catalogue of Microorganisms (GCM) 10K type strain sequencing project: providing services to taxonomists for standard genome sequencing and annotation.</title>
        <authorList>
            <consortium name="The Broad Institute Genomics Platform"/>
            <consortium name="The Broad Institute Genome Sequencing Center for Infectious Disease"/>
            <person name="Wu L."/>
            <person name="Ma J."/>
        </authorList>
    </citation>
    <scope>NUCLEOTIDE SEQUENCE [LARGE SCALE GENOMIC DNA]</scope>
    <source>
        <strain evidence="4">JCM 18304</strain>
    </source>
</reference>
<feature type="domain" description="BON" evidence="2">
    <location>
        <begin position="9"/>
        <end position="77"/>
    </location>
</feature>
<dbReference type="RefSeq" id="WP_345631396.1">
    <property type="nucleotide sequence ID" value="NZ_BAABJQ010000010.1"/>
</dbReference>
<accession>A0ABP9RXZ2</accession>
<dbReference type="PANTHER" id="PTHR34606:SF4">
    <property type="entry name" value="OUTER MEMBRANE LIPOPROTEIN DOLP"/>
    <property type="match status" value="1"/>
</dbReference>
<feature type="domain" description="BON" evidence="2">
    <location>
        <begin position="84"/>
        <end position="152"/>
    </location>
</feature>
<dbReference type="Pfam" id="PF04972">
    <property type="entry name" value="BON"/>
    <property type="match status" value="3"/>
</dbReference>
<gene>
    <name evidence="3" type="ORF">GCM10023322_38730</name>
</gene>